<reference evidence="2 3" key="1">
    <citation type="submission" date="2020-08" db="EMBL/GenBank/DDBJ databases">
        <title>Sequencing the genomes of 1000 actinobacteria strains.</title>
        <authorList>
            <person name="Klenk H.-P."/>
        </authorList>
    </citation>
    <scope>NUCLEOTIDE SEQUENCE [LARGE SCALE GENOMIC DNA]</scope>
    <source>
        <strain evidence="2 3">DSM 102122</strain>
    </source>
</reference>
<dbReference type="EMBL" id="JACHMM010000001">
    <property type="protein sequence ID" value="MBB5790331.1"/>
    <property type="molecule type" value="Genomic_DNA"/>
</dbReference>
<keyword evidence="3" id="KW-1185">Reference proteome</keyword>
<accession>A0A7W9LNJ0</accession>
<name>A0A7W9LNJ0_9ACTN</name>
<evidence type="ECO:0000313" key="3">
    <source>
        <dbReference type="Proteomes" id="UP000542813"/>
    </source>
</evidence>
<organism evidence="2 3">
    <name type="scientific">Jiangella mangrovi</name>
    <dbReference type="NCBI Taxonomy" id="1524084"/>
    <lineage>
        <taxon>Bacteria</taxon>
        <taxon>Bacillati</taxon>
        <taxon>Actinomycetota</taxon>
        <taxon>Actinomycetes</taxon>
        <taxon>Jiangellales</taxon>
        <taxon>Jiangellaceae</taxon>
        <taxon>Jiangella</taxon>
    </lineage>
</organism>
<comment type="caution">
    <text evidence="2">The sequence shown here is derived from an EMBL/GenBank/DDBJ whole genome shotgun (WGS) entry which is preliminary data.</text>
</comment>
<dbReference type="AlphaFoldDB" id="A0A7W9LNJ0"/>
<gene>
    <name evidence="2" type="ORF">HD601_004906</name>
</gene>
<evidence type="ECO:0000256" key="1">
    <source>
        <dbReference type="SAM" id="MobiDB-lite"/>
    </source>
</evidence>
<feature type="region of interest" description="Disordered" evidence="1">
    <location>
        <begin position="1"/>
        <end position="54"/>
    </location>
</feature>
<feature type="compositionally biased region" description="Basic and acidic residues" evidence="1">
    <location>
        <begin position="30"/>
        <end position="39"/>
    </location>
</feature>
<dbReference type="RefSeq" id="WP_184826318.1">
    <property type="nucleotide sequence ID" value="NZ_JACHMM010000001.1"/>
</dbReference>
<evidence type="ECO:0000313" key="2">
    <source>
        <dbReference type="EMBL" id="MBB5790331.1"/>
    </source>
</evidence>
<protein>
    <submittedName>
        <fullName evidence="2">Uncharacterized protein</fullName>
    </submittedName>
</protein>
<dbReference type="Proteomes" id="UP000542813">
    <property type="component" value="Unassembled WGS sequence"/>
</dbReference>
<proteinExistence type="predicted"/>
<sequence>MLEATPAQRGPEFVSIATEGDHAPAWMIGDEARDDRRSDPTAAVQPVDLDELEP</sequence>